<reference evidence="2 3" key="1">
    <citation type="submission" date="2020-08" db="EMBL/GenBank/DDBJ databases">
        <title>Novel species isolated from subtropical streams in China.</title>
        <authorList>
            <person name="Lu H."/>
        </authorList>
    </citation>
    <scope>NUCLEOTIDE SEQUENCE [LARGE SCALE GENOMIC DNA]</scope>
    <source>
        <strain evidence="2 3">LX15W</strain>
    </source>
</reference>
<keyword evidence="3" id="KW-1185">Reference proteome</keyword>
<feature type="transmembrane region" description="Helical" evidence="1">
    <location>
        <begin position="12"/>
        <end position="31"/>
    </location>
</feature>
<dbReference type="Proteomes" id="UP000624279">
    <property type="component" value="Unassembled WGS sequence"/>
</dbReference>
<keyword evidence="1" id="KW-1133">Transmembrane helix</keyword>
<feature type="transmembrane region" description="Helical" evidence="1">
    <location>
        <begin position="51"/>
        <end position="70"/>
    </location>
</feature>
<organism evidence="2 3">
    <name type="scientific">Undibacterium flavidum</name>
    <dbReference type="NCBI Taxonomy" id="2762297"/>
    <lineage>
        <taxon>Bacteria</taxon>
        <taxon>Pseudomonadati</taxon>
        <taxon>Pseudomonadota</taxon>
        <taxon>Betaproteobacteria</taxon>
        <taxon>Burkholderiales</taxon>
        <taxon>Oxalobacteraceae</taxon>
        <taxon>Undibacterium</taxon>
    </lineage>
</organism>
<evidence type="ECO:0000313" key="2">
    <source>
        <dbReference type="EMBL" id="MBC3872070.1"/>
    </source>
</evidence>
<name>A0ABR6Y642_9BURK</name>
<keyword evidence="1" id="KW-0812">Transmembrane</keyword>
<gene>
    <name evidence="2" type="ORF">H8K55_00605</name>
</gene>
<dbReference type="EMBL" id="JACOGA010000001">
    <property type="protein sequence ID" value="MBC3872070.1"/>
    <property type="molecule type" value="Genomic_DNA"/>
</dbReference>
<keyword evidence="1" id="KW-0472">Membrane</keyword>
<comment type="caution">
    <text evidence="2">The sequence shown here is derived from an EMBL/GenBank/DDBJ whole genome shotgun (WGS) entry which is preliminary data.</text>
</comment>
<dbReference type="RefSeq" id="WP_186940085.1">
    <property type="nucleotide sequence ID" value="NZ_JACOGA010000001.1"/>
</dbReference>
<sequence length="74" mass="8747">MRLFPKVNFMDIFMDIFMLAWALLPFLALMFLSSPMIKNWLDPIVNDVLSVLFLASCLGFPMATCLYFYWRINK</sequence>
<proteinExistence type="predicted"/>
<evidence type="ECO:0000313" key="3">
    <source>
        <dbReference type="Proteomes" id="UP000624279"/>
    </source>
</evidence>
<evidence type="ECO:0000256" key="1">
    <source>
        <dbReference type="SAM" id="Phobius"/>
    </source>
</evidence>
<accession>A0ABR6Y642</accession>
<protein>
    <submittedName>
        <fullName evidence="2">Uncharacterized protein</fullName>
    </submittedName>
</protein>